<dbReference type="Proteomes" id="UP000290545">
    <property type="component" value="Unassembled WGS sequence"/>
</dbReference>
<keyword evidence="3" id="KW-1015">Disulfide bond</keyword>
<dbReference type="InterPro" id="IPR050553">
    <property type="entry name" value="Thioredoxin_ResA/DsbE_sf"/>
</dbReference>
<dbReference type="CDD" id="cd02966">
    <property type="entry name" value="TlpA_like_family"/>
    <property type="match status" value="1"/>
</dbReference>
<dbReference type="PANTHER" id="PTHR42852">
    <property type="entry name" value="THIOL:DISULFIDE INTERCHANGE PROTEIN DSBE"/>
    <property type="match status" value="1"/>
</dbReference>
<accession>A0A4Q1DBS4</accession>
<dbReference type="Pfam" id="PF14289">
    <property type="entry name" value="DUF4369"/>
    <property type="match status" value="1"/>
</dbReference>
<organism evidence="6 7">
    <name type="scientific">Filimonas effusa</name>
    <dbReference type="NCBI Taxonomy" id="2508721"/>
    <lineage>
        <taxon>Bacteria</taxon>
        <taxon>Pseudomonadati</taxon>
        <taxon>Bacteroidota</taxon>
        <taxon>Chitinophagia</taxon>
        <taxon>Chitinophagales</taxon>
        <taxon>Chitinophagaceae</taxon>
        <taxon>Filimonas</taxon>
    </lineage>
</organism>
<keyword evidence="4" id="KW-0676">Redox-active center</keyword>
<dbReference type="Pfam" id="PF00578">
    <property type="entry name" value="AhpC-TSA"/>
    <property type="match status" value="1"/>
</dbReference>
<dbReference type="PANTHER" id="PTHR42852:SF6">
    <property type="entry name" value="THIOL:DISULFIDE INTERCHANGE PROTEIN DSBE"/>
    <property type="match status" value="1"/>
</dbReference>
<dbReference type="AlphaFoldDB" id="A0A4Q1DBS4"/>
<evidence type="ECO:0000313" key="7">
    <source>
        <dbReference type="Proteomes" id="UP000290545"/>
    </source>
</evidence>
<name>A0A4Q1DBS4_9BACT</name>
<evidence type="ECO:0000313" key="6">
    <source>
        <dbReference type="EMBL" id="RXK86770.1"/>
    </source>
</evidence>
<dbReference type="SUPFAM" id="SSF52833">
    <property type="entry name" value="Thioredoxin-like"/>
    <property type="match status" value="1"/>
</dbReference>
<dbReference type="InterPro" id="IPR000866">
    <property type="entry name" value="AhpC/TSA"/>
</dbReference>
<dbReference type="GO" id="GO:0016209">
    <property type="term" value="F:antioxidant activity"/>
    <property type="evidence" value="ECO:0007669"/>
    <property type="project" value="InterPro"/>
</dbReference>
<evidence type="ECO:0000256" key="1">
    <source>
        <dbReference type="ARBA" id="ARBA00004196"/>
    </source>
</evidence>
<dbReference type="InterPro" id="IPR025380">
    <property type="entry name" value="DUF4369"/>
</dbReference>
<dbReference type="RefSeq" id="WP_129002518.1">
    <property type="nucleotide sequence ID" value="NZ_SDHZ01000001.1"/>
</dbReference>
<feature type="domain" description="Thioredoxin" evidence="5">
    <location>
        <begin position="212"/>
        <end position="349"/>
    </location>
</feature>
<evidence type="ECO:0000256" key="2">
    <source>
        <dbReference type="ARBA" id="ARBA00022748"/>
    </source>
</evidence>
<dbReference type="Gene3D" id="3.40.30.10">
    <property type="entry name" value="Glutaredoxin"/>
    <property type="match status" value="1"/>
</dbReference>
<gene>
    <name evidence="6" type="ORF">ESB13_08220</name>
</gene>
<protein>
    <submittedName>
        <fullName evidence="6">AhpC/TSA family protein</fullName>
    </submittedName>
</protein>
<proteinExistence type="predicted"/>
<sequence length="349" mass="39078">MRFIIACCLLLLSATGIGQRNKFIIKGRIGSLDAPAKMYLRYSSHKASHHDSVILKRGVFQFSGTIDEPVMASLFLSTNGKPIQWPYDELMFYIDTGTVIINSADSVKHALIKGSRLNEAFVKYQEQFMQLRLKALSHEALEQEAAIINSNFARQHPASLVSLTAIRAISNDAETLPAFDSLLVLFKGLDKNLQSGKKGQELYQSLQLKRKLLQGMVAPDFKQPDSTGRQVSLSSLRGQYVLLDFWASWCKPCRAANKALVKLYDKYSGRNLIFLGVSVDTRRDAWLKAVKDDQLAWLQLCDLQRENLAATVYQITGVPTTYLLDPSGVIIARDIHGKALEDLLEQLVK</sequence>
<evidence type="ECO:0000256" key="3">
    <source>
        <dbReference type="ARBA" id="ARBA00023157"/>
    </source>
</evidence>
<evidence type="ECO:0000259" key="5">
    <source>
        <dbReference type="PROSITE" id="PS51352"/>
    </source>
</evidence>
<reference evidence="6 7" key="1">
    <citation type="submission" date="2019-01" db="EMBL/GenBank/DDBJ databases">
        <title>Filimonas sp. strain TTM-71.</title>
        <authorList>
            <person name="Chen W.-M."/>
        </authorList>
    </citation>
    <scope>NUCLEOTIDE SEQUENCE [LARGE SCALE GENOMIC DNA]</scope>
    <source>
        <strain evidence="6 7">TTM-71</strain>
    </source>
</reference>
<keyword evidence="2" id="KW-0201">Cytochrome c-type biogenesis</keyword>
<evidence type="ECO:0000256" key="4">
    <source>
        <dbReference type="ARBA" id="ARBA00023284"/>
    </source>
</evidence>
<dbReference type="GO" id="GO:0030313">
    <property type="term" value="C:cell envelope"/>
    <property type="evidence" value="ECO:0007669"/>
    <property type="project" value="UniProtKB-SubCell"/>
</dbReference>
<keyword evidence="7" id="KW-1185">Reference proteome</keyword>
<dbReference type="GO" id="GO:0016491">
    <property type="term" value="F:oxidoreductase activity"/>
    <property type="evidence" value="ECO:0007669"/>
    <property type="project" value="InterPro"/>
</dbReference>
<dbReference type="InterPro" id="IPR013766">
    <property type="entry name" value="Thioredoxin_domain"/>
</dbReference>
<dbReference type="EMBL" id="SDHZ01000001">
    <property type="protein sequence ID" value="RXK86770.1"/>
    <property type="molecule type" value="Genomic_DNA"/>
</dbReference>
<dbReference type="InterPro" id="IPR036249">
    <property type="entry name" value="Thioredoxin-like_sf"/>
</dbReference>
<comment type="caution">
    <text evidence="6">The sequence shown here is derived from an EMBL/GenBank/DDBJ whole genome shotgun (WGS) entry which is preliminary data.</text>
</comment>
<dbReference type="GO" id="GO:0017004">
    <property type="term" value="P:cytochrome complex assembly"/>
    <property type="evidence" value="ECO:0007669"/>
    <property type="project" value="UniProtKB-KW"/>
</dbReference>
<dbReference type="PROSITE" id="PS51352">
    <property type="entry name" value="THIOREDOXIN_2"/>
    <property type="match status" value="1"/>
</dbReference>
<comment type="subcellular location">
    <subcellularLocation>
        <location evidence="1">Cell envelope</location>
    </subcellularLocation>
</comment>
<dbReference type="OrthoDB" id="750178at2"/>